<dbReference type="Proteomes" id="UP000447434">
    <property type="component" value="Chromosome 1"/>
</dbReference>
<keyword evidence="3" id="KW-1185">Reference proteome</keyword>
<dbReference type="PANTHER" id="PTHR36063:SF1">
    <property type="entry name" value="ARABIDOPSIS THALIANA GENOMIC DNA, CHROMOSOME 5, P1 CLONE:MOK16"/>
    <property type="match status" value="1"/>
</dbReference>
<gene>
    <name evidence="2" type="ORF">Lalb_Chr01g0018831</name>
</gene>
<evidence type="ECO:0000313" key="2">
    <source>
        <dbReference type="EMBL" id="KAE9621820.1"/>
    </source>
</evidence>
<comment type="caution">
    <text evidence="2">The sequence shown here is derived from an EMBL/GenBank/DDBJ whole genome shotgun (WGS) entry which is preliminary data.</text>
</comment>
<accession>A0A6A4R741</accession>
<dbReference type="OrthoDB" id="1044997at2759"/>
<proteinExistence type="predicted"/>
<evidence type="ECO:0000313" key="3">
    <source>
        <dbReference type="Proteomes" id="UP000447434"/>
    </source>
</evidence>
<protein>
    <submittedName>
        <fullName evidence="2">Uncharacterized protein</fullName>
    </submittedName>
</protein>
<name>A0A6A4R741_LUPAL</name>
<dbReference type="EMBL" id="WOCE01000001">
    <property type="protein sequence ID" value="KAE9621820.1"/>
    <property type="molecule type" value="Genomic_DNA"/>
</dbReference>
<feature type="region of interest" description="Disordered" evidence="1">
    <location>
        <begin position="23"/>
        <end position="51"/>
    </location>
</feature>
<evidence type="ECO:0000256" key="1">
    <source>
        <dbReference type="SAM" id="MobiDB-lite"/>
    </source>
</evidence>
<sequence length="51" mass="5621">MAKGMRNQISLLEVAPAPIIFPTKPSSNSPKLETIAEEVGEEFDNDKSYLN</sequence>
<reference evidence="3" key="1">
    <citation type="journal article" date="2020" name="Nat. Commun.">
        <title>Genome sequence of the cluster root forming white lupin.</title>
        <authorList>
            <person name="Hufnagel B."/>
            <person name="Marques A."/>
            <person name="Soriano A."/>
            <person name="Marques L."/>
            <person name="Divol F."/>
            <person name="Doumas P."/>
            <person name="Sallet E."/>
            <person name="Mancinotti D."/>
            <person name="Carrere S."/>
            <person name="Marande W."/>
            <person name="Arribat S."/>
            <person name="Keller J."/>
            <person name="Huneau C."/>
            <person name="Blein T."/>
            <person name="Aime D."/>
            <person name="Laguerre M."/>
            <person name="Taylor J."/>
            <person name="Schubert V."/>
            <person name="Nelson M."/>
            <person name="Geu-Flores F."/>
            <person name="Crespi M."/>
            <person name="Gallardo-Guerrero K."/>
            <person name="Delaux P.-M."/>
            <person name="Salse J."/>
            <person name="Berges H."/>
            <person name="Guyot R."/>
            <person name="Gouzy J."/>
            <person name="Peret B."/>
        </authorList>
    </citation>
    <scope>NUCLEOTIDE SEQUENCE [LARGE SCALE GENOMIC DNA]</scope>
    <source>
        <strain evidence="3">cv. Amiga</strain>
    </source>
</reference>
<dbReference type="PANTHER" id="PTHR36063">
    <property type="entry name" value="ARABIDOPSIS THALIANA GENOMIC DNA, CHROMOSOME 5, P1 CLONE:MOK16"/>
    <property type="match status" value="1"/>
</dbReference>
<dbReference type="AlphaFoldDB" id="A0A6A4R741"/>
<feature type="compositionally biased region" description="Acidic residues" evidence="1">
    <location>
        <begin position="35"/>
        <end position="44"/>
    </location>
</feature>
<organism evidence="2 3">
    <name type="scientific">Lupinus albus</name>
    <name type="common">White lupine</name>
    <name type="synonym">Lupinus termis</name>
    <dbReference type="NCBI Taxonomy" id="3870"/>
    <lineage>
        <taxon>Eukaryota</taxon>
        <taxon>Viridiplantae</taxon>
        <taxon>Streptophyta</taxon>
        <taxon>Embryophyta</taxon>
        <taxon>Tracheophyta</taxon>
        <taxon>Spermatophyta</taxon>
        <taxon>Magnoliopsida</taxon>
        <taxon>eudicotyledons</taxon>
        <taxon>Gunneridae</taxon>
        <taxon>Pentapetalae</taxon>
        <taxon>rosids</taxon>
        <taxon>fabids</taxon>
        <taxon>Fabales</taxon>
        <taxon>Fabaceae</taxon>
        <taxon>Papilionoideae</taxon>
        <taxon>50 kb inversion clade</taxon>
        <taxon>genistoids sensu lato</taxon>
        <taxon>core genistoids</taxon>
        <taxon>Genisteae</taxon>
        <taxon>Lupinus</taxon>
    </lineage>
</organism>